<evidence type="ECO:0000313" key="3">
    <source>
        <dbReference type="Proteomes" id="UP001144347"/>
    </source>
</evidence>
<keyword evidence="1" id="KW-1133">Transmembrane helix</keyword>
<feature type="transmembrane region" description="Helical" evidence="1">
    <location>
        <begin position="34"/>
        <end position="59"/>
    </location>
</feature>
<gene>
    <name evidence="2" type="ORF">O0955_07365</name>
</gene>
<sequence length="232" mass="27160">MKINPLLIVKLILVLFILVGLGLTFFMIRQEVKIIGAYLVSVLFFLIPSLVLYDLIFGFSISEKTIKKQTERQKSLSFDHDGILYKRPLFDITQLISWDSIETVIFRNYNSDDRAQYIFHLTKPPVQTLSENPWWLNRIFPTAIKNTNKILIDDEAKGFNEIPKMMETYLGKVKSFNPSEDNRKGVLLSSKTTIKQDVIQTEEHWKPNNDYEPEKVIFDRLDRNIEQINSKQ</sequence>
<evidence type="ECO:0000256" key="1">
    <source>
        <dbReference type="SAM" id="Phobius"/>
    </source>
</evidence>
<keyword evidence="1" id="KW-0472">Membrane</keyword>
<dbReference type="Proteomes" id="UP001144347">
    <property type="component" value="Unassembled WGS sequence"/>
</dbReference>
<accession>A0ABT4L7C7</accession>
<evidence type="ECO:0000313" key="2">
    <source>
        <dbReference type="EMBL" id="MCZ4243822.1"/>
    </source>
</evidence>
<keyword evidence="3" id="KW-1185">Reference proteome</keyword>
<protein>
    <submittedName>
        <fullName evidence="2">Uncharacterized protein</fullName>
    </submittedName>
</protein>
<keyword evidence="1" id="KW-0812">Transmembrane</keyword>
<proteinExistence type="predicted"/>
<dbReference type="EMBL" id="JAPWGM010000002">
    <property type="protein sequence ID" value="MCZ4243822.1"/>
    <property type="molecule type" value="Genomic_DNA"/>
</dbReference>
<dbReference type="RefSeq" id="WP_269426897.1">
    <property type="nucleotide sequence ID" value="NZ_JAPWGM010000002.1"/>
</dbReference>
<organism evidence="2 3">
    <name type="scientific">Pedobacter punctiformis</name>
    <dbReference type="NCBI Taxonomy" id="3004097"/>
    <lineage>
        <taxon>Bacteria</taxon>
        <taxon>Pseudomonadati</taxon>
        <taxon>Bacteroidota</taxon>
        <taxon>Sphingobacteriia</taxon>
        <taxon>Sphingobacteriales</taxon>
        <taxon>Sphingobacteriaceae</taxon>
        <taxon>Pedobacter</taxon>
    </lineage>
</organism>
<reference evidence="2" key="1">
    <citation type="submission" date="2022-12" db="EMBL/GenBank/DDBJ databases">
        <title>Genome sequence of HCMS5-2.</title>
        <authorList>
            <person name="Woo H."/>
        </authorList>
    </citation>
    <scope>NUCLEOTIDE SEQUENCE</scope>
    <source>
        <strain evidence="2">HCMS5-2</strain>
    </source>
</reference>
<comment type="caution">
    <text evidence="2">The sequence shown here is derived from an EMBL/GenBank/DDBJ whole genome shotgun (WGS) entry which is preliminary data.</text>
</comment>
<name>A0ABT4L7C7_9SPHI</name>
<feature type="transmembrane region" description="Helical" evidence="1">
    <location>
        <begin position="7"/>
        <end position="28"/>
    </location>
</feature>